<evidence type="ECO:0000259" key="5">
    <source>
        <dbReference type="Pfam" id="PF05378"/>
    </source>
</evidence>
<dbReference type="PANTHER" id="PTHR11365">
    <property type="entry name" value="5-OXOPROLINASE RELATED"/>
    <property type="match status" value="1"/>
</dbReference>
<evidence type="ECO:0000256" key="2">
    <source>
        <dbReference type="SAM" id="MobiDB-lite"/>
    </source>
</evidence>
<dbReference type="InterPro" id="IPR003692">
    <property type="entry name" value="Hydantoinase_B"/>
</dbReference>
<evidence type="ECO:0000256" key="1">
    <source>
        <dbReference type="ARBA" id="ARBA00010403"/>
    </source>
</evidence>
<feature type="domain" description="Hydantoinase/oxoprolinase N-terminal" evidence="5">
    <location>
        <begin position="9"/>
        <end position="181"/>
    </location>
</feature>
<comment type="similarity">
    <text evidence="1">Belongs to the oxoprolinase family.</text>
</comment>
<dbReference type="AlphaFoldDB" id="A0A932HZB3"/>
<sequence length="1228" mass="128530">MPPQGSLRVALDHGRGFVHALALRLGDGALFSALAPVGTGDPARASALAIRRLLEQAGADPGDIRSLVHSVSAAAGAFAAGEALPLGLLVTAGFPLLPEWDGREPRESGGLPFRLVPPGRPLEIGGRLDAAGKEIAPLDEEALRAAAWQFREGGVEAAAACFLHAPANPAHERRAREIFGEVHPACRLTLSSEAGEAGRERERALAALRDAASGLLIRRALGEAAVRAAESPRPDTPILFLRSDGSAMPAHKVLARPLSAALSGPAGGALAAAALARALRIRRAVALDIGCASAKIALIEDGALPVASADSETPGVEVACLPLPGSLPAAFHALGWLAEAPAGEESVGAGSPAEAAWEAVQDAQSAIASAVQKATAGAGKNPRDFTLIACGGAGPLLAPGVAAALGMAEVVVPPRAAWFGALGLLDPDRRNEYAHPLALTLREGSEAELDRRFGELEREAAEDLEAAGVPAGTGIFLRAADMRYRGDPWRTRVDFPPASSFAASIEAALAAFHEVFRYQYGFGRGDRAPVEIACLRLTALGKAEGSARPEAPSGAGSSATPWGHREARLSPGEKLPLPIHRRGDLPPGTRLRGPAFIEEEGSTALLPPDASAEVDASGNLRLRLPVPEEGPELREELAAGALESAERGAESFLRRSMRSRYVQKMGLCGAAFFDLRGRKLTGRPIAGSVLPLIESGAVENLGPGDLIFWNDAHLGGSLGRPAEVFCCAPVRHRGEPAGYFLVCAHHEDLGGAAPGSFSPAATQTFQEGTILPPLRLWEGGGWNEAALALLLRNSRKREDLLADLEAQAAAARAGAARAAEAAGRLGAEAFAAALEGLLARSRRGAEEIIARLPDGAWSMEDHIESDGVDPGRLHTLKLKLAKGDGRLRLDLRGCSLQARGPINWPAQRDGGAFLRMWLAPLLQRLGGPRVDWKDGAWNEGAASLLELLLPEGGSLISPAFPAAVNMGHLTLQRLRSLLLGALGLASRGRVPADQEGAPWWGLRGRDRRGRFFLFREPLGGGTGAGPGGDGADGVIAFPAGGGLWAEETEAEFPLRVERLALAHDSGGAGKLRGGLGLQKEVRVLCDCEVFALADRAWLSPWGVNGGRAGGRFSLVSNPGTPVAREAPAFGQGMLLREGDLIRIVTAGGGGWGDPAEREPERVREDVLRGKVSPDQALKHYGVVLNPDTLRLDLPGTQAFRQFMRARRGRLPFFDRGPNYASVRGQAGG</sequence>
<proteinExistence type="inferred from homology"/>
<organism evidence="6 7">
    <name type="scientific">Tectimicrobiota bacterium</name>
    <dbReference type="NCBI Taxonomy" id="2528274"/>
    <lineage>
        <taxon>Bacteria</taxon>
        <taxon>Pseudomonadati</taxon>
        <taxon>Nitrospinota/Tectimicrobiota group</taxon>
        <taxon>Candidatus Tectimicrobiota</taxon>
    </lineage>
</organism>
<feature type="domain" description="Hydantoinase B/oxoprolinase" evidence="4">
    <location>
        <begin position="637"/>
        <end position="1154"/>
    </location>
</feature>
<feature type="domain" description="Hydantoinase A/oxoprolinase" evidence="3">
    <location>
        <begin position="348"/>
        <end position="425"/>
    </location>
</feature>
<accession>A0A932HZB3</accession>
<feature type="domain" description="Hydantoinase A/oxoprolinase" evidence="3">
    <location>
        <begin position="235"/>
        <end position="308"/>
    </location>
</feature>
<dbReference type="GO" id="GO:0006749">
    <property type="term" value="P:glutathione metabolic process"/>
    <property type="evidence" value="ECO:0007669"/>
    <property type="project" value="TreeGrafter"/>
</dbReference>
<reference evidence="6" key="1">
    <citation type="submission" date="2020-07" db="EMBL/GenBank/DDBJ databases">
        <title>Huge and variable diversity of episymbiotic CPR bacteria and DPANN archaea in groundwater ecosystems.</title>
        <authorList>
            <person name="He C.Y."/>
            <person name="Keren R."/>
            <person name="Whittaker M."/>
            <person name="Farag I.F."/>
            <person name="Doudna J."/>
            <person name="Cate J.H.D."/>
            <person name="Banfield J.F."/>
        </authorList>
    </citation>
    <scope>NUCLEOTIDE SEQUENCE</scope>
    <source>
        <strain evidence="6">NC_groundwater_763_Ag_S-0.2um_68_21</strain>
    </source>
</reference>
<gene>
    <name evidence="6" type="ORF">HYZ11_12860</name>
</gene>
<feature type="region of interest" description="Disordered" evidence="2">
    <location>
        <begin position="544"/>
        <end position="584"/>
    </location>
</feature>
<dbReference type="Pfam" id="PF05378">
    <property type="entry name" value="Hydant_A_N"/>
    <property type="match status" value="1"/>
</dbReference>
<dbReference type="InterPro" id="IPR002821">
    <property type="entry name" value="Hydantoinase_A"/>
</dbReference>
<evidence type="ECO:0000259" key="4">
    <source>
        <dbReference type="Pfam" id="PF02538"/>
    </source>
</evidence>
<dbReference type="EMBL" id="JACPUR010000030">
    <property type="protein sequence ID" value="MBI3128489.1"/>
    <property type="molecule type" value="Genomic_DNA"/>
</dbReference>
<dbReference type="GO" id="GO:0005829">
    <property type="term" value="C:cytosol"/>
    <property type="evidence" value="ECO:0007669"/>
    <property type="project" value="TreeGrafter"/>
</dbReference>
<dbReference type="Pfam" id="PF02538">
    <property type="entry name" value="Hydantoinase_B"/>
    <property type="match status" value="1"/>
</dbReference>
<dbReference type="Proteomes" id="UP000782312">
    <property type="component" value="Unassembled WGS sequence"/>
</dbReference>
<dbReference type="Pfam" id="PF01968">
    <property type="entry name" value="Hydantoinase_A"/>
    <property type="match status" value="2"/>
</dbReference>
<dbReference type="PANTHER" id="PTHR11365:SF23">
    <property type="entry name" value="HYPOTHETICAL 5-OXOPROLINASE (EUROFUNG)-RELATED"/>
    <property type="match status" value="1"/>
</dbReference>
<dbReference type="InterPro" id="IPR045079">
    <property type="entry name" value="Oxoprolinase-like"/>
</dbReference>
<dbReference type="GO" id="GO:0017168">
    <property type="term" value="F:5-oxoprolinase (ATP-hydrolyzing) activity"/>
    <property type="evidence" value="ECO:0007669"/>
    <property type="project" value="TreeGrafter"/>
</dbReference>
<comment type="caution">
    <text evidence="6">The sequence shown here is derived from an EMBL/GenBank/DDBJ whole genome shotgun (WGS) entry which is preliminary data.</text>
</comment>
<name>A0A932HZB3_UNCTE</name>
<protein>
    <submittedName>
        <fullName evidence="6">Hydantoinase B/oxoprolinase family protein</fullName>
    </submittedName>
</protein>
<dbReference type="InterPro" id="IPR008040">
    <property type="entry name" value="Hydant_A_N"/>
</dbReference>
<evidence type="ECO:0000313" key="6">
    <source>
        <dbReference type="EMBL" id="MBI3128489.1"/>
    </source>
</evidence>
<evidence type="ECO:0000313" key="7">
    <source>
        <dbReference type="Proteomes" id="UP000782312"/>
    </source>
</evidence>
<evidence type="ECO:0000259" key="3">
    <source>
        <dbReference type="Pfam" id="PF01968"/>
    </source>
</evidence>